<evidence type="ECO:0000256" key="9">
    <source>
        <dbReference type="ARBA" id="ARBA00042978"/>
    </source>
</evidence>
<evidence type="ECO:0000313" key="11">
    <source>
        <dbReference type="Proteomes" id="UP000694941"/>
    </source>
</evidence>
<comment type="similarity">
    <text evidence="7">Belongs to the peptidase M48 family.</text>
</comment>
<proteinExistence type="inferred from homology"/>
<evidence type="ECO:0000259" key="10">
    <source>
        <dbReference type="Pfam" id="PF01435"/>
    </source>
</evidence>
<accession>A0ABM1B1R4</accession>
<dbReference type="InterPro" id="IPR001915">
    <property type="entry name" value="Peptidase_M48"/>
</dbReference>
<evidence type="ECO:0000313" key="12">
    <source>
        <dbReference type="RefSeq" id="XP_013773033.1"/>
    </source>
</evidence>
<dbReference type="GeneID" id="106458120"/>
<evidence type="ECO:0000256" key="6">
    <source>
        <dbReference type="ARBA" id="ARBA00023049"/>
    </source>
</evidence>
<evidence type="ECO:0000256" key="8">
    <source>
        <dbReference type="ARBA" id="ARBA00040360"/>
    </source>
</evidence>
<reference evidence="12 13" key="1">
    <citation type="submission" date="2025-05" db="UniProtKB">
        <authorList>
            <consortium name="RefSeq"/>
        </authorList>
    </citation>
    <scope>IDENTIFICATION</scope>
    <source>
        <tissue evidence="12 13">Muscle</tissue>
    </source>
</reference>
<dbReference type="RefSeq" id="XP_013773033.1">
    <property type="nucleotide sequence ID" value="XM_013917579.2"/>
</dbReference>
<evidence type="ECO:0000256" key="5">
    <source>
        <dbReference type="ARBA" id="ARBA00022833"/>
    </source>
</evidence>
<dbReference type="Proteomes" id="UP000694941">
    <property type="component" value="Unplaced"/>
</dbReference>
<evidence type="ECO:0000256" key="4">
    <source>
        <dbReference type="ARBA" id="ARBA00022801"/>
    </source>
</evidence>
<sequence length="482" mass="55320">MLSCKQCYSGVKTLLRFFPHSSVFTFPINCTNSFYNPSLTSISVRHWTKDSRKFKVSVVQTQQKIQHMKWMYNRHIFNFGNNKRELLNSKATQPWYFILKQKVPNSTANFVQHFHTSPKHDIHPALWMFIKPFAKGMAILTGRGFRKWWKDLPKHKRLYFLSVLKTNRVKIGVVTAVLLALSIAYYESHIQETPITKRRRFVAFTPDQFEKIADFEFEMQLEAFQSQVLPQTHVACQRVAGVANRLLHSNMDLEQIYDKKWSVTVVNNPTENAFVLPSGQIFVFTGMLRLCINDDELGVVLAHEMAHCVLGHGAEQVSFAHLLDLTVIVVLAAIWAFLPSDGIAAVTHWFFHKVVDILLHLPYNRKLEIEADEVGLQLAAKACFDVRESSAFWSKIGLLKTLQGEVESMDWLSTHPSHTARSVYLDSLMDKALKQRYECGCPSLTRVDPRAQIENFKQKLEEDAAKALAHKQKMVVLVPKSS</sequence>
<comment type="cofactor">
    <cofactor evidence="1">
        <name>Zn(2+)</name>
        <dbReference type="ChEBI" id="CHEBI:29105"/>
    </cofactor>
</comment>
<dbReference type="PANTHER" id="PTHR22726:SF1">
    <property type="entry name" value="METALLOENDOPEPTIDASE OMA1, MITOCHONDRIAL"/>
    <property type="match status" value="1"/>
</dbReference>
<evidence type="ECO:0000256" key="3">
    <source>
        <dbReference type="ARBA" id="ARBA00022723"/>
    </source>
</evidence>
<dbReference type="InterPro" id="IPR051156">
    <property type="entry name" value="Mito/Outer_Membr_Metalloprot"/>
</dbReference>
<keyword evidence="11" id="KW-1185">Reference proteome</keyword>
<dbReference type="Pfam" id="PF01435">
    <property type="entry name" value="Peptidase_M48"/>
    <property type="match status" value="1"/>
</dbReference>
<name>A0ABM1B1R4_LIMPO</name>
<keyword evidence="5" id="KW-0862">Zinc</keyword>
<dbReference type="CDD" id="cd07331">
    <property type="entry name" value="M48C_Oma1_like"/>
    <property type="match status" value="1"/>
</dbReference>
<evidence type="ECO:0000313" key="13">
    <source>
        <dbReference type="RefSeq" id="XP_013773034.1"/>
    </source>
</evidence>
<evidence type="ECO:0000256" key="1">
    <source>
        <dbReference type="ARBA" id="ARBA00001947"/>
    </source>
</evidence>
<dbReference type="Gene3D" id="3.30.2010.10">
    <property type="entry name" value="Metalloproteases ('zincins'), catalytic domain"/>
    <property type="match status" value="1"/>
</dbReference>
<dbReference type="RefSeq" id="XP_013773034.1">
    <property type="nucleotide sequence ID" value="XM_013917580.2"/>
</dbReference>
<evidence type="ECO:0000256" key="7">
    <source>
        <dbReference type="ARBA" id="ARBA00038233"/>
    </source>
</evidence>
<keyword evidence="3" id="KW-0479">Metal-binding</keyword>
<evidence type="ECO:0000256" key="2">
    <source>
        <dbReference type="ARBA" id="ARBA00022670"/>
    </source>
</evidence>
<organism evidence="11 12">
    <name type="scientific">Limulus polyphemus</name>
    <name type="common">Atlantic horseshoe crab</name>
    <dbReference type="NCBI Taxonomy" id="6850"/>
    <lineage>
        <taxon>Eukaryota</taxon>
        <taxon>Metazoa</taxon>
        <taxon>Ecdysozoa</taxon>
        <taxon>Arthropoda</taxon>
        <taxon>Chelicerata</taxon>
        <taxon>Merostomata</taxon>
        <taxon>Xiphosura</taxon>
        <taxon>Limulidae</taxon>
        <taxon>Limulus</taxon>
    </lineage>
</organism>
<protein>
    <recommendedName>
        <fullName evidence="8">Metalloendopeptidase OMA1, mitochondrial</fullName>
    </recommendedName>
    <alternativeName>
        <fullName evidence="9">Overlapping with the m-AAA protease 1 homolog</fullName>
    </alternativeName>
</protein>
<keyword evidence="6" id="KW-0482">Metalloprotease</keyword>
<feature type="domain" description="Peptidase M48" evidence="10">
    <location>
        <begin position="249"/>
        <end position="422"/>
    </location>
</feature>
<gene>
    <name evidence="12 13" type="primary">LOC106458120</name>
</gene>
<dbReference type="PANTHER" id="PTHR22726">
    <property type="entry name" value="METALLOENDOPEPTIDASE OMA1"/>
    <property type="match status" value="1"/>
</dbReference>
<keyword evidence="2" id="KW-0645">Protease</keyword>
<keyword evidence="4" id="KW-0378">Hydrolase</keyword>